<dbReference type="GO" id="GO:0005737">
    <property type="term" value="C:cytoplasm"/>
    <property type="evidence" value="ECO:0007669"/>
    <property type="project" value="TreeGrafter"/>
</dbReference>
<protein>
    <submittedName>
        <fullName evidence="2">Unannotated protein</fullName>
    </submittedName>
</protein>
<dbReference type="PANTHER" id="PTHR48100:SF1">
    <property type="entry name" value="HISTIDINE PHOSPHATASE FAMILY PROTEIN-RELATED"/>
    <property type="match status" value="1"/>
</dbReference>
<reference evidence="2" key="1">
    <citation type="submission" date="2020-05" db="EMBL/GenBank/DDBJ databases">
        <authorList>
            <person name="Chiriac C."/>
            <person name="Salcher M."/>
            <person name="Ghai R."/>
            <person name="Kavagutti S V."/>
        </authorList>
    </citation>
    <scope>NUCLEOTIDE SEQUENCE</scope>
</reference>
<dbReference type="NCBIfam" id="NF005567">
    <property type="entry name" value="PRK07238.1"/>
    <property type="match status" value="1"/>
</dbReference>
<accession>A0A6J7KIN4</accession>
<dbReference type="Pfam" id="PF13456">
    <property type="entry name" value="RVT_3"/>
    <property type="match status" value="1"/>
</dbReference>
<dbReference type="InterPro" id="IPR002156">
    <property type="entry name" value="RNaseH_domain"/>
</dbReference>
<evidence type="ECO:0000259" key="1">
    <source>
        <dbReference type="PROSITE" id="PS50879"/>
    </source>
</evidence>
<dbReference type="GO" id="GO:0003676">
    <property type="term" value="F:nucleic acid binding"/>
    <property type="evidence" value="ECO:0007669"/>
    <property type="project" value="InterPro"/>
</dbReference>
<dbReference type="Gene3D" id="3.30.420.10">
    <property type="entry name" value="Ribonuclease H-like superfamily/Ribonuclease H"/>
    <property type="match status" value="1"/>
</dbReference>
<dbReference type="EMBL" id="CAFBNO010000026">
    <property type="protein sequence ID" value="CAB4955371.1"/>
    <property type="molecule type" value="Genomic_DNA"/>
</dbReference>
<dbReference type="InterPro" id="IPR050275">
    <property type="entry name" value="PGM_Phosphatase"/>
</dbReference>
<dbReference type="SUPFAM" id="SSF53254">
    <property type="entry name" value="Phosphoglycerate mutase-like"/>
    <property type="match status" value="1"/>
</dbReference>
<dbReference type="Pfam" id="PF00300">
    <property type="entry name" value="His_Phos_1"/>
    <property type="match status" value="1"/>
</dbReference>
<dbReference type="GO" id="GO:0004523">
    <property type="term" value="F:RNA-DNA hybrid ribonuclease activity"/>
    <property type="evidence" value="ECO:0007669"/>
    <property type="project" value="InterPro"/>
</dbReference>
<dbReference type="GO" id="GO:0016791">
    <property type="term" value="F:phosphatase activity"/>
    <property type="evidence" value="ECO:0007669"/>
    <property type="project" value="TreeGrafter"/>
</dbReference>
<dbReference type="CDD" id="cd07067">
    <property type="entry name" value="HP_PGM_like"/>
    <property type="match status" value="1"/>
</dbReference>
<dbReference type="SUPFAM" id="SSF53098">
    <property type="entry name" value="Ribonuclease H-like"/>
    <property type="match status" value="1"/>
</dbReference>
<dbReference type="InterPro" id="IPR013078">
    <property type="entry name" value="His_Pase_superF_clade-1"/>
</dbReference>
<dbReference type="PANTHER" id="PTHR48100">
    <property type="entry name" value="BROAD-SPECIFICITY PHOSPHATASE YOR283W-RELATED"/>
    <property type="match status" value="1"/>
</dbReference>
<dbReference type="AlphaFoldDB" id="A0A6J7KIN4"/>
<dbReference type="PROSITE" id="PS50879">
    <property type="entry name" value="RNASE_H_1"/>
    <property type="match status" value="1"/>
</dbReference>
<evidence type="ECO:0000313" key="2">
    <source>
        <dbReference type="EMBL" id="CAB4955371.1"/>
    </source>
</evidence>
<dbReference type="CDD" id="cd09279">
    <property type="entry name" value="RNase_HI_like"/>
    <property type="match status" value="1"/>
</dbReference>
<dbReference type="Gene3D" id="3.40.50.1240">
    <property type="entry name" value="Phosphoglycerate mutase-like"/>
    <property type="match status" value="1"/>
</dbReference>
<organism evidence="2">
    <name type="scientific">freshwater metagenome</name>
    <dbReference type="NCBI Taxonomy" id="449393"/>
    <lineage>
        <taxon>unclassified sequences</taxon>
        <taxon>metagenomes</taxon>
        <taxon>ecological metagenomes</taxon>
    </lineage>
</organism>
<dbReference type="InterPro" id="IPR012337">
    <property type="entry name" value="RNaseH-like_sf"/>
</dbReference>
<feature type="domain" description="RNase H type-1" evidence="1">
    <location>
        <begin position="1"/>
        <end position="137"/>
    </location>
</feature>
<dbReference type="InterPro" id="IPR029033">
    <property type="entry name" value="His_PPase_superfam"/>
</dbReference>
<sequence length="383" mass="41285">MSRQLLIEADGGSRGNPGPSGSGAVVIDSQTGELLAEISKFIGLATNNVAEYNALIAGLEECYRIDPEAEVLVRMDSKLVIEQMAGGWKIKHPDMQALAIEAHRIISGRSVTWQWIPREQNSRADALANKAMDQGGNELLIPAHQVTSVATEFNHDQPSSLRSPVLVGEPATTLILVRHGRTALTEARKISGGMGEDPSLSVAGINDAKAAATAISDIGRVGPFAHLSSPVVVVCSPMQRTRETATIIANAIGASVEVLEELREIAFGDWDGHTNDEVKAKWFEEFTAWQGSWEASPPNGESLAVFDDRVKRAKQIILEKHSGASVVVVAHVMPVRGFIAHALEAGAPAYWRTQISPASISIIRLWGEQEAEVQFVNFTQHLA</sequence>
<name>A0A6J7KIN4_9ZZZZ</name>
<dbReference type="InterPro" id="IPR036397">
    <property type="entry name" value="RNaseH_sf"/>
</dbReference>
<gene>
    <name evidence="2" type="ORF">UFOPK3837_00703</name>
</gene>
<dbReference type="SMART" id="SM00855">
    <property type="entry name" value="PGAM"/>
    <property type="match status" value="1"/>
</dbReference>
<proteinExistence type="predicted"/>